<dbReference type="Gene3D" id="3.50.50.60">
    <property type="entry name" value="FAD/NAD(P)-binding domain"/>
    <property type="match status" value="2"/>
</dbReference>
<dbReference type="InterPro" id="IPR050281">
    <property type="entry name" value="Flavin_monoamine_oxidase"/>
</dbReference>
<dbReference type="EC" id="1.13.12.3" evidence="3"/>
<feature type="domain" description="Amine oxidase" evidence="7">
    <location>
        <begin position="94"/>
        <end position="202"/>
    </location>
</feature>
<dbReference type="PANTHER" id="PTHR10742">
    <property type="entry name" value="FLAVIN MONOAMINE OXIDASE"/>
    <property type="match status" value="1"/>
</dbReference>
<name>A0AA37RGM0_PSEPU</name>
<evidence type="ECO:0000256" key="5">
    <source>
        <dbReference type="ARBA" id="ARBA00023070"/>
    </source>
</evidence>
<dbReference type="InterPro" id="IPR002937">
    <property type="entry name" value="Amino_oxidase"/>
</dbReference>
<evidence type="ECO:0000256" key="6">
    <source>
        <dbReference type="ARBA" id="ARBA00047321"/>
    </source>
</evidence>
<comment type="pathway">
    <text evidence="1">Plant hormone metabolism; auxin biosynthesis.</text>
</comment>
<reference evidence="8" key="1">
    <citation type="submission" date="2023-01" db="EMBL/GenBank/DDBJ databases">
        <title>Whole-genome sequence of Pseudomonas putida NBRC 14671.</title>
        <authorList>
            <person name="Morohoshi T."/>
            <person name="Someya N."/>
        </authorList>
    </citation>
    <scope>NUCLEOTIDE SEQUENCE</scope>
    <source>
        <strain evidence="8">NBRC 14671</strain>
    </source>
</reference>
<protein>
    <recommendedName>
        <fullName evidence="4">Tryptophan 2-monooxygenase</fullName>
        <ecNumber evidence="3">1.13.12.3</ecNumber>
    </recommendedName>
</protein>
<dbReference type="SUPFAM" id="SSF54373">
    <property type="entry name" value="FAD-linked reductases, C-terminal domain"/>
    <property type="match status" value="1"/>
</dbReference>
<dbReference type="SUPFAM" id="SSF51905">
    <property type="entry name" value="FAD/NAD(P)-binding domain"/>
    <property type="match status" value="1"/>
</dbReference>
<dbReference type="Pfam" id="PF01593">
    <property type="entry name" value="Amino_oxidase"/>
    <property type="match status" value="3"/>
</dbReference>
<dbReference type="InterPro" id="IPR036188">
    <property type="entry name" value="FAD/NAD-bd_sf"/>
</dbReference>
<gene>
    <name evidence="8" type="ORF">PPUN14671_43770</name>
</gene>
<accession>A0AA37RGM0</accession>
<dbReference type="EMBL" id="BSKJ01000011">
    <property type="protein sequence ID" value="GLO37541.1"/>
    <property type="molecule type" value="Genomic_DNA"/>
</dbReference>
<feature type="domain" description="Amine oxidase" evidence="7">
    <location>
        <begin position="241"/>
        <end position="403"/>
    </location>
</feature>
<proteinExistence type="inferred from homology"/>
<dbReference type="PANTHER" id="PTHR10742:SF410">
    <property type="entry name" value="LYSINE-SPECIFIC HISTONE DEMETHYLASE 2"/>
    <property type="match status" value="1"/>
</dbReference>
<dbReference type="Proteomes" id="UP001161257">
    <property type="component" value="Unassembled WGS sequence"/>
</dbReference>
<dbReference type="PRINTS" id="PR00469">
    <property type="entry name" value="PNDRDTASEII"/>
</dbReference>
<dbReference type="AlphaFoldDB" id="A0AA37RGM0"/>
<dbReference type="GO" id="GO:0050361">
    <property type="term" value="F:tryptophan 2-monooxygenase activity"/>
    <property type="evidence" value="ECO:0007669"/>
    <property type="project" value="UniProtKB-EC"/>
</dbReference>
<dbReference type="GO" id="GO:0009851">
    <property type="term" value="P:auxin biosynthetic process"/>
    <property type="evidence" value="ECO:0007669"/>
    <property type="project" value="UniProtKB-KW"/>
</dbReference>
<dbReference type="RefSeq" id="WP_284356624.1">
    <property type="nucleotide sequence ID" value="NZ_BSKF01000014.1"/>
</dbReference>
<feature type="domain" description="Amine oxidase" evidence="7">
    <location>
        <begin position="7"/>
        <end position="78"/>
    </location>
</feature>
<sequence length="411" mass="43873">MEKSVHRPTAWHVTHWSADPFSLGAYSALLPGGTRQHRSDLGQVLHERLVIAGEACDTRAPATAHGAWNDGQRAAEAAMAAGARKVIVIGAGCAGLTAAQRLRRQGIDCIVLEARGRTGGRTHTVELGSVKADEGAAWLQHFAENPLAAIAQCQGLACIETDFSRPLAAASDGVLPDVEGAWAAFTERLDRQLPLSEAISGYMATLDPAGVRATQFAIDANLVLEACLPVTQLSVSALDEEGVGHGDCMLPGGYSELVDVLTQNLDIRLNTPVTRIDWSGTAVMVNDETCDFCICTVPVGVLKTMHFTPALPETQQRALAHLGMGKLEKVILQFDERWWPSSSSGYLRWYDVPASWGEWLDLTDAVGKPTVAGLIAADAIERQFSGRTDEQIAMAACEALEAWAAAIGLTP</sequence>
<evidence type="ECO:0000256" key="3">
    <source>
        <dbReference type="ARBA" id="ARBA00012535"/>
    </source>
</evidence>
<organism evidence="8 9">
    <name type="scientific">Pseudomonas putida</name>
    <name type="common">Arthrobacter siderocapsulatus</name>
    <dbReference type="NCBI Taxonomy" id="303"/>
    <lineage>
        <taxon>Bacteria</taxon>
        <taxon>Pseudomonadati</taxon>
        <taxon>Pseudomonadota</taxon>
        <taxon>Gammaproteobacteria</taxon>
        <taxon>Pseudomonadales</taxon>
        <taxon>Pseudomonadaceae</taxon>
        <taxon>Pseudomonas</taxon>
    </lineage>
</organism>
<evidence type="ECO:0000259" key="7">
    <source>
        <dbReference type="Pfam" id="PF01593"/>
    </source>
</evidence>
<evidence type="ECO:0000256" key="4">
    <source>
        <dbReference type="ARBA" id="ARBA00017871"/>
    </source>
</evidence>
<comment type="caution">
    <text evidence="8">The sequence shown here is derived from an EMBL/GenBank/DDBJ whole genome shotgun (WGS) entry which is preliminary data.</text>
</comment>
<evidence type="ECO:0000256" key="1">
    <source>
        <dbReference type="ARBA" id="ARBA00004814"/>
    </source>
</evidence>
<evidence type="ECO:0000256" key="2">
    <source>
        <dbReference type="ARBA" id="ARBA00005833"/>
    </source>
</evidence>
<evidence type="ECO:0000313" key="8">
    <source>
        <dbReference type="EMBL" id="GLO37541.1"/>
    </source>
</evidence>
<keyword evidence="5" id="KW-0073">Auxin biosynthesis</keyword>
<comment type="catalytic activity">
    <reaction evidence="6">
        <text>L-tryptophan + O2 = indole-3-acetamide + CO2 + H2O</text>
        <dbReference type="Rhea" id="RHEA:16165"/>
        <dbReference type="ChEBI" id="CHEBI:15377"/>
        <dbReference type="ChEBI" id="CHEBI:15379"/>
        <dbReference type="ChEBI" id="CHEBI:16031"/>
        <dbReference type="ChEBI" id="CHEBI:16526"/>
        <dbReference type="ChEBI" id="CHEBI:57912"/>
        <dbReference type="EC" id="1.13.12.3"/>
    </reaction>
</comment>
<evidence type="ECO:0000313" key="9">
    <source>
        <dbReference type="Proteomes" id="UP001161257"/>
    </source>
</evidence>
<comment type="similarity">
    <text evidence="2">Belongs to the tryptophan 2-monooxygenase family.</text>
</comment>